<feature type="compositionally biased region" description="Polar residues" evidence="1">
    <location>
        <begin position="2695"/>
        <end position="2713"/>
    </location>
</feature>
<feature type="region of interest" description="Disordered" evidence="1">
    <location>
        <begin position="3505"/>
        <end position="3524"/>
    </location>
</feature>
<feature type="compositionally biased region" description="Pro residues" evidence="1">
    <location>
        <begin position="5416"/>
        <end position="5426"/>
    </location>
</feature>
<feature type="region of interest" description="Disordered" evidence="1">
    <location>
        <begin position="4949"/>
        <end position="4980"/>
    </location>
</feature>
<feature type="region of interest" description="Disordered" evidence="1">
    <location>
        <begin position="738"/>
        <end position="783"/>
    </location>
</feature>
<feature type="region of interest" description="Disordered" evidence="1">
    <location>
        <begin position="3748"/>
        <end position="3770"/>
    </location>
</feature>
<keyword evidence="4" id="KW-1185">Reference proteome</keyword>
<feature type="region of interest" description="Disordered" evidence="1">
    <location>
        <begin position="7536"/>
        <end position="7571"/>
    </location>
</feature>
<feature type="compositionally biased region" description="Pro residues" evidence="1">
    <location>
        <begin position="6473"/>
        <end position="6484"/>
    </location>
</feature>
<evidence type="ECO:0000313" key="3">
    <source>
        <dbReference type="EMBL" id="MDT0328536.1"/>
    </source>
</evidence>
<feature type="compositionally biased region" description="Basic and acidic residues" evidence="1">
    <location>
        <begin position="4806"/>
        <end position="4816"/>
    </location>
</feature>
<feature type="region of interest" description="Disordered" evidence="1">
    <location>
        <begin position="861"/>
        <end position="880"/>
    </location>
</feature>
<feature type="compositionally biased region" description="Low complexity" evidence="1">
    <location>
        <begin position="4792"/>
        <end position="4805"/>
    </location>
</feature>
<feature type="region of interest" description="Disordered" evidence="1">
    <location>
        <begin position="3032"/>
        <end position="3052"/>
    </location>
</feature>
<feature type="region of interest" description="Disordered" evidence="1">
    <location>
        <begin position="1078"/>
        <end position="1116"/>
    </location>
</feature>
<feature type="domain" description="ADP ribosyltransferase" evidence="2">
    <location>
        <begin position="7378"/>
        <end position="7465"/>
    </location>
</feature>
<feature type="region of interest" description="Disordered" evidence="1">
    <location>
        <begin position="7132"/>
        <end position="7175"/>
    </location>
</feature>
<dbReference type="InterPro" id="IPR003540">
    <property type="entry name" value="ADP-ribosyltransferase"/>
</dbReference>
<feature type="compositionally biased region" description="Basic and acidic residues" evidence="1">
    <location>
        <begin position="7559"/>
        <end position="7571"/>
    </location>
</feature>
<feature type="compositionally biased region" description="Basic and acidic residues" evidence="1">
    <location>
        <begin position="6486"/>
        <end position="6497"/>
    </location>
</feature>
<feature type="compositionally biased region" description="Basic and acidic residues" evidence="1">
    <location>
        <begin position="5864"/>
        <end position="5873"/>
    </location>
</feature>
<feature type="region of interest" description="Disordered" evidence="1">
    <location>
        <begin position="1874"/>
        <end position="1960"/>
    </location>
</feature>
<sequence>MKDPKESEGVTDTHGTVPGSGLLAFPVTESGPAGRAPSVSAPSGGPAPATVRTDPQAPPSGEGAPGTAPPETDGGEAAPAGDPADARAERAADLVAQARQHLGDGDVARARTVSADIQDLLSPRPDDGAPQNPSVRRARTLALGLVFTLSDPADRRAPADRDAFSADRAEDAATLLGGVERNLRDRHDAARARLWLPGGSLTTQYVRDTLPAAPPTGAPENGGAPVPGTGDVPPAAAATTPDTTGGTPVTTQSADTDAPAPPDAGPGRTADGASDTPGKAGTDPTASGTDPSADARAASVLSRLPELTRALADNDIPGARALGAEFWRLLRPAGGPAPENRSVREARTLAQALVYVVSDPSDRRVPLSGASIPPERVRDAEVLARGIGRHLRDRHDPVRARLWLPGGRLTTDYVRYAMQDPADRGPSPYGAPVTATTVNMALVDGGGGASAPGGRSGESSAPGRTEEPGSRATEGDTGNSPSPLSPSEAATVAERARATAENALGLARGAAERVSAAARTATDTTTDTADAVTAAEQAARAREDTARAAGAARDAARMAAEAARGTAAALGDAERAVREADPGTDARRTATEDETAARARHEETQRRRDEAERHARDAETALREATDAADDALTTASERARTDAEQYAARAGRAADGAAHALRVTREAADRATRATREVVDAADTATAVTAAEQALQARDAASTGAESARLAANQAQAFAQRASDSVALAERITRVATPGTDAHRAAAGNGTAARDHREQADRHRDEAETRVGEATTARHSSTTATVDALAAAVDRAAFDSAGTRMAADEAYRRSGIAENRRARVEEAVRAAAQADAARPRRLQDVQDAARRLTDAVRETREAADAAGRARTTAEASADPGRVAGTTAALDSLVRVATELRNSEVETHPDAARLTADLMRTNWVMGGARRLVGDTGNALADARRYAQNTEDSADRAEALLPGDLPSASRLHEKTDTRYDLEYLVTSRLSGPDRLFTRAAHQAVADIVRDRITDPPADLTRLVDTALSDVAHEHGMLVFFAPGGREITVTDPGTGTGTDGADAPRSWTVRVALASEDPGGYRHLDVEHRESGAPLESREEERSHSTTTGGTSSYDPRRILAARFTGSPLLLGDVSGSAAGPWVTVGGSFSRGQRAASQGGTTEAASKIEYTTFAKPEFYANDLRVWAEVTAGPEGAGAADDGGSHTGSDTGEAPPPAVGFPIGSSVVRDGMVFTLAGEVQGRPDEMPRHIDLAPGAGEGTGPGRRPRDLGPVGGLPIAVHSVTPNTPAGSGPAHTELGSWVADYLVSDTYRLNREVSSENAAVQWMKDVTGPGTGQDIAQWKHEIREVLNNDSFQEYLPHLDRGPITVSVSHPRLGEVMMEFSATPRDYRIKDHSPLIDDATFKESIKDETSLTQSRNTSFTLTGGTGFGLVAELPSGGTLRVNAPHVEATWWQSLSSESHNTSGSGEHRSLGRYVSSTEKFAAYQATHDLSVHVQGEAAPHRFTVTGVELLPGETAGRLDRAARNEEAADGGGDAGRRPPFPHLESDNPVHFRGSHFLGLEWSGPAPRDAGEGEPAVDRDADDTGDDGGSETSRAPAPPVTSDDRRGVLERYLDDVLAGIAREHPGLVIPELARDRDTYAHRPGREGSSYFERSFREHWGFRRSYDTAYKNTMLVRDTIQGIRGTDDLERLARPGEGLPLRLRESATVDPTLMAKLKEFFRPDTVTVRLHAQFGRLSHDGTSTAETGLRVRGTASTSTESATGSAFTLAVSAGSGMVRSAEGDARGFARLLGGFMASVGYNRVNHFDAAYGLEHKSDARLFFPEGSDRWNGEVTLGARLHDYDADEQAYGTDQGTELLDRPVKATYSLITATTVGDNLASPEPAPDRADEEQAALSPEEAREMLDPRPGRRDPAEEDTAETGDGTGTTREETAPETGTTPPEETGETSEAEGESPAAPETDNTRVLLDHGAIIEHVNPLLQETGDTGSGPGRGLLRRTLDAFSRPRRFWSDGGRMKLSAFLDGVGGATLLSNLMSPTAVASDPASFSESGRRRRIEVPGTWLSPNDMRATGVTRVTVGEITDLRQTRAQVTVQSETSSTASAAVTRIGGFFARFTGFAGGTTNTIEEGGADSGVDRSSANGIVPMAGPSHNRSLFRRGETTDSGVSSASGLLLLPRSAAVYAFTAAGTIAQAWEFKKHRGLNFPNWWTHRYTGWKTRVDDLVSGYITARDAEQAGIITDAVTHGDDGTPAPATQTNPAPPPHARVRTGFDSAGRQALPVDPARAVDTLETHLRTHGLTLSRGGKERLLVTLSEQLGTATDALPPIPVNVVSTDRNAHFSKPARVLVDLTRTAPRVDYVTSAAATVETHSWQAENSHQDSRESSSTTGWNFAPWQTSGKNGGSDPPPDSSLFLTSPFAGADRTQNESQGRSSSSETTHTIVMESSGPYVKVSQDASLTLTIEVDGDGLVPTAGIRQGGKSPYLEYKPPIRETVTVDGGRIRTFHLGSSLDFTPPAAPAAAMDAVPAPPAATPRAGDTLADAVTTATGELTPPPAALRDAIIMPTAVHGPDLRDTALRTVAASLGWRPPATPAFGPTPTAEQLGELREHHRKATDDARRHIADHLELDARYTPIDNSLNPVSLKGLLSHNLGRPSGTDILRIGRTRWRAAATPDFTGARIITARPDARLVHKEAEGQSVSHSRSQGGGTNTTTAFRPTGHHTVDAGNSDRNAFLTGSGDGTARTIKRESPTANSLATGEPSDMERQRLGTAYLVEFDTTWTIGARTDEKAFFGGTTPRQFTSHHTNRTSAWISQSDAIALGVLTPEQATAADAPITAEYNASKAMGDAEAAYTEQRAKLPALVKAYLDAHTAHAAAATPANRTALDAARTAYEAQDAVYRTALGTYNDAIAAWTTAANATRTHLDGMTPPGAPPAPAPRTTSSAPLGDQLRPVFGLGPRETSATTDGGGTTTEPGSRAPAPVPAVEASGSGTTSGPVVFALTDITGEVRDPDEDAAGMSGAQLDSLARGLGLTDTDDTAASGSGTIRRLPTGADTDRYGDLLHDPGYNPNAFDAQPTATQDAVAAYTRSAWLNRIARMSPLNEATVQAELDRIRDESRSYPGWQVYEIGGGRWPDLARLEEAAEQGDLSPEQEGIVRRVLDSRYPQAALDNLYERSGRAGRIAESLALRGETAHFPDSSEVLALIRRLDRATGQPFPEGFEAVHGMYQHQHLLGEGSTDARSLAGTTHVEQGYFSVSLGTVPSAAGGSPIDLMRLTVPESARGLWVGDRSEHPGEREVILTRGTRYRINTVEPWGRGHLFHAEILPPAHGADGPAAQAPTGAGEALDRIDRALAADDTAAALAGIRGAAERFAADLASIPRDADGPGRSAAIDRFEGLRNAVERLADRAAEIADAAPEAVAVTVALAADLAAAAEGVAARGAADARTARDAVPEPPEVDPEDPGRITDAARERDTALTRVTDAAAARDDAERAARIAYEAADTAARTARTAEDGGGPRVGEARADAEAADARRRAAITAAEDAADRHETLTRSVNIAANIAVGIALDDVADARGDAAATTAALDRARSLADLTAPGSAARAKLNMRMTMMGLSAPGSDGPVVFAVTDTAGEVRDPDGDGSGMSGADLDSLAHGLGLTDTDDTAAPVEVHEAAERLSAEAADLAAILRDAGGPGRTAAIDRLEQLGDEVERLADRASAMAGTSPEAVGTAVGLAADLAAAAQNAAARGAADARTARDSVPEPPAWPPTDLDGITDAARERDSAVARVTDADTARDDAERAARIAYEAADTAARTARTAEDRGRAEQARAAAKASDAERRVAVTAAQDAADRQEALAHAVDTAAAAGVGTALDEASTARGNARDAAAAVEHGRDEAVTAAVDATDARNRVGEALASGDRDAAVTEAVRSLREAGTARAARDAVVGQAGIAERESDAARAALDRARSIADLTSPDSAARTDLGTRAAPPSDPADAGRPAADARTRADAAVHTAEVASREALSLPLDSVRLHGRAAREAAEQAVRSADTLVTDARRQQEEAAAAARTARAALGRTRAAGDGAGARAARDEAATAADRAQDLARGARAALTDARAALTASSDLYDSAIDAARADADAVRRIAALAPGSTAAAETAYRTHTAVHAVEARMEADVDRLERAEEGLHQAEEAVRRIEELAAQARRAADDAREQAEHPRVYPGTVRRDGSADTYDLDYLVRSRIIGPDRLYTERVPEVVGHLITAQAPDMPADLHANVAARIDHIAREHGMAVFFSPEGVDVTVTDGTGDDARTWTVRVALESAEPDGYRHLALPHREAGAPLESREEERSHSAKTSGTSTHDPRRGIGGRFTASPLLLGDVTGSFAAGPWLTAGGGYAGGRRGASFGGSEQVGSDLEYTTFSPPEVYLGDLRVRVKVTENADGEPDTGAAPEGAPPSDPGDGFQSGVVENGVALVLAGEVKARPDGTPDRIDLRADRPGGDGAHARTPNRPVGALPISVTSVTPRGDGAGGHRELGSWLAEYLVSRDYAPHRTAMDSFALRLMRKSTEARIREWQAEIRAFFDNDSVQEYLPFLGSAPMTVSVTHPVLGEVMLRLSSTPDRYTAKAHTPLMDDATLKHTVETSTALGVSRNSGFTATVGGGFGVLIPLSTGGSIRLNMPHLEYTYWRSLSSQAESGSEAGHNRSLARYVSDTETFTAFDSESTLSVQVQGETTAHEFDARAVEILPGEGSAALQRAVSGEEAHEGADAGRTPPLPHLRGTRVTDFSGTHHDTLTRVPRPEGGETAAPPGEAPAGADPRDASAADDDRGVLEEITDRVLAGIAREHPGLVIPELARDQRTYARRPGRENAPYFERSFREHWGLRRDYRTAYQNTIDVANTVRDAMHNSNRDRLASSEGLTVVLRETASIDPSLMVKNPEFLRPDVLTLSLKADFSGLSHQGTTTAETGLRTGGDSTLAAESGRGSSHTLTLSAGSGMMRSAESDARGAARLLGGLMASLGLSRLNHGEAAHGVSHSSNQRFIFPGGSDRWGGTVDFTARLHTQEPSLSGRPDGGVDLLGEAVRARYSLITPKDTAQVPLRGGEAKPAGDLPFTAQDARALIDPRPEDLAVPDPADADGRRARAVIENGATIERVSLAVPGGDATRSSGGVLRRAFEAFTDQRPVSDGRRGKLRGFLDTVGGRHFFTDFLSPVSLATDPATFSPSGHRGRVDLGGTWRSPNDMRATGATSVQPERIVDVHAVKAQLAVAGDTTSTASAGELKLTSATLGATGFAGGTSNTIEEGGAASGADRSTADGIVPMAGPSHNWNFFRRGEITDSGVSSTSGLFLLSKAATVYTFRMAGTISQAWEFKKHRGLNLPQWWSHKYAGWKTRVDDLLSGIITARDAEQAGIFTDAVTHGEDGTPAPATQPNPTPPPHARVRTGFDGAGQQRRPADPTAAIRELEVRLREQGLKLTRGGRERLLAHLTRRLGSAPGALPPVPVKVVRAAGTSRFLHRSRPARVLVELNRTNPRVDYVTSAVATVETHSWQTESAQAESRGSGHTSGAAFIPWHPSGENGGSGRPPESHFVYASPAAGATAHRSTTETDASTEERTHTVVMESSGPYARVTHDTSLTLTLETGGRPPVRAHADSGAVQTFHLGSSLDFTAPAAPAAPLDTVPAPPTATARAGDTLASAVTTATSELAPPPAALRDAVIMPTAVHGPDPRDTAVRTVAASLGWKPPAAPDFGESPTTEQLDRLGEHHKKATGDARRHIAEQLKLDSRYTPIDNTLNPVALKGLFSRAVGQSTGVDILRIGRTRWRVAATPDFTGARVLTARPDARLVHKEAEGQSVSHSRSQGGATSATAAFRPTGHHTVDADDSDRTAFLTGSGDAATRTIKRESPTANSLATGEPSDMERQRLGTAYLVEFDTTWTIGARSENTTPFGPTVQQFTADHTNKTSAWISQSDAIALGIITPEQATAADAPITAEYDAAKTMADAEAAYTEQRAKLPALVDAYLDAHAAHAADPTPANRTALDAARTAYETQNTAYRAALDTYNTAVTAWTSAANATAAHLAGITRSDAPPPPPPGPATGAPLSDRMERELGARPATASLLDTFHSALNTQPPPVPSGPVAGEGSSDPAGPPPRPVTTRSAPEPDTGDEITVFLMESTEQDPAEEDGHLPEPTWTREQEDGMADLLGLEDPAARAAELDDPGTNPHTFDALPRDQREAVVAQAATGWLSSLTWIPSLDTASVRSRLEDLTYDAGDNASGDDPNGWPLYERNGNRWPTLTEIREIHSDGGSTHTFNSLVDDIFKAPDPGRRLRHWYDNADEAGALAKANGGTYPTADEVLDTLRTLDAATDRPLPGAVEVTFAPGGDEGLHGLAGYVEGDPSSLVGTEQREAGYLRTSLDRPQATGGDGEGTALVRLTVPEGGRGLWVGDRAGASDPYTLLLPRGTGYRVTGVTESDGIVEITAVALPPRPRPVAAPPEEPAAVHDDTDHEGDGTGDGAESDAPIPDAGTDGRGTLDEDGIRRFDAPGQIDEQDRWLQDPANNPHAFDTLTPEQQGMVDAYTRSAWVTRVARVRPFLPQTVARRLMEWRSRSRSEAADPDTARTAHGWDLYEANGLTWPSVERLRQIAASPQPLPSRTRGLIRYVLDAPDPRAELDHWYHNAGYAGVIARLNGGVYPDATATRRLFRLLDGAVDRPLPEGMAVSRGMQTIDHLLRTTGGTDPRRLVGTVHTEPGYMSTTLGDSPFKTDVDGFPFLLRLDVPQGSRGLWIGTRSHDPEQMELTLGRGTTYRITGVEDRIDPESGGPQTVVTATVVPLPRAVPDLFSEGSAGEDGVRRFWNAEEAHWYGHRLHDPAHHPYAVNALPRAQHDLARALSALADGYDLTRTGPDGARALLDSLRAASRVTPASTPAERQRLLGWELYEANGFTWPSPEQLLRLLPVEQGRNPARARFITDILRHGPQEAARRLGRLYTTAGDAGTLARANGGAYPSPERLRDMLALYEQVVRRPLPEAVETTWYLDHASAPARLRGFDPRDPSALTGTEQATRGYTAVALNPRPTGRGDGSAAVVRLVLPAGAHGLWLGDAGTHPQNQEIVLPPGTAFRIDSVDTSGDRPVITARVHAPTGEAAPPAVVSAPPASAGAAVDGMNDTATGPDTPVTGSGPGDGRGYVDGNGIRRFRTEEELDAYDRWLHDPAHNPHAFNALGPEHRDRIIGYTIEGWLNTVARASMSADRVAIVLDLMRQDTVAAFETHPMGSRGWELYEMNDLAWPTLDRLRELLAQGRVPERAEGFVRYILDAQDPQEELDHWYVHAGEAGEIARSSGDAFPTPERALEHLRILTEAIDRPLPEGIEVIRGLEELDHIEGFDGRDPYSLVGTVHTERGFMSTSLGNALAGVTARYTHALHLVLPRGSRGMWIGSESRYPGERELILPPGTTYRITRAGWGGSQGLDGLYIEAEVLVPQRPTTVPATARQAEDASDVQVFTVRTDTDTTVTGPGAPVLDGGAEAFMTALLGLDTTAGAGVTAAAVPPETVAEDPAGPREAGTRAAGPDLPDDRPGRVDPDGVRRFATDDDGAGYGRLVLGGRFPSLTPEQQNSARAYTKNAQFYNDFSRHDGPESEVLRLSGHRFFGAWVEKWFGGHTPTRENAEETWGLLREGMDLLDRAMEPIPETVEVRRSVFGVGFMAPPGRPFHDPTDLIGTEFVERGFLSGSLGIETVNRTTAYRFHLAVPAGHPALWIGDDSVHRSERELLLPRGTRFGIDDALQDPETGQWVLRVTVFPFAPAP</sequence>
<name>A0ABU2M995_9ACTN</name>
<feature type="region of interest" description="Disordered" evidence="1">
    <location>
        <begin position="3443"/>
        <end position="3465"/>
    </location>
</feature>
<feature type="region of interest" description="Disordered" evidence="1">
    <location>
        <begin position="5209"/>
        <end position="5237"/>
    </location>
</feature>
<feature type="region of interest" description="Disordered" evidence="1">
    <location>
        <begin position="3966"/>
        <end position="4004"/>
    </location>
</feature>
<feature type="region of interest" description="Disordered" evidence="1">
    <location>
        <begin position="1192"/>
        <end position="1215"/>
    </location>
</feature>
<feature type="compositionally biased region" description="Basic and acidic residues" evidence="1">
    <location>
        <begin position="4777"/>
        <end position="4791"/>
    </location>
</feature>
<feature type="compositionally biased region" description="Acidic residues" evidence="1">
    <location>
        <begin position="1943"/>
        <end position="1952"/>
    </location>
</feature>
<feature type="compositionally biased region" description="Basic and acidic residues" evidence="1">
    <location>
        <begin position="1898"/>
        <end position="1913"/>
    </location>
</feature>
<feature type="region of interest" description="Disordered" evidence="1">
    <location>
        <begin position="5837"/>
        <end position="5903"/>
    </location>
</feature>
<feature type="compositionally biased region" description="Low complexity" evidence="1">
    <location>
        <begin position="30"/>
        <end position="49"/>
    </location>
</feature>
<feature type="region of interest" description="Disordered" evidence="1">
    <location>
        <begin position="5282"/>
        <end position="5301"/>
    </location>
</feature>
<feature type="compositionally biased region" description="Basic and acidic residues" evidence="1">
    <location>
        <begin position="4748"/>
        <end position="4757"/>
    </location>
</feature>
<feature type="region of interest" description="Disordered" evidence="1">
    <location>
        <begin position="209"/>
        <end position="294"/>
    </location>
</feature>
<feature type="domain" description="ADP ribosyltransferase" evidence="2">
    <location>
        <begin position="6727"/>
        <end position="6817"/>
    </location>
</feature>
<feature type="compositionally biased region" description="Polar residues" evidence="1">
    <location>
        <begin position="2382"/>
        <end position="2397"/>
    </location>
</feature>
<feature type="region of interest" description="Disordered" evidence="1">
    <location>
        <begin position="1516"/>
        <end position="1606"/>
    </location>
</feature>
<feature type="compositionally biased region" description="Basic and acidic residues" evidence="1">
    <location>
        <begin position="4470"/>
        <end position="4489"/>
    </location>
</feature>
<feature type="region of interest" description="Disordered" evidence="1">
    <location>
        <begin position="2368"/>
        <end position="2443"/>
    </location>
</feature>
<dbReference type="RefSeq" id="WP_311511248.1">
    <property type="nucleotide sequence ID" value="NZ_JAVREP010000004.1"/>
</dbReference>
<feature type="region of interest" description="Disordered" evidence="1">
    <location>
        <begin position="4430"/>
        <end position="4456"/>
    </location>
</feature>
<feature type="compositionally biased region" description="Basic and acidic residues" evidence="1">
    <location>
        <begin position="572"/>
        <end position="626"/>
    </location>
</feature>
<feature type="compositionally biased region" description="Basic and acidic residues" evidence="1">
    <location>
        <begin position="4330"/>
        <end position="4341"/>
    </location>
</feature>
<organism evidence="3 4">
    <name type="scientific">Nocardiopsis lambiniae</name>
    <dbReference type="NCBI Taxonomy" id="3075539"/>
    <lineage>
        <taxon>Bacteria</taxon>
        <taxon>Bacillati</taxon>
        <taxon>Actinomycetota</taxon>
        <taxon>Actinomycetes</taxon>
        <taxon>Streptosporangiales</taxon>
        <taxon>Nocardiopsidaceae</taxon>
        <taxon>Nocardiopsis</taxon>
    </lineage>
</organism>
<feature type="compositionally biased region" description="Basic and acidic residues" evidence="1">
    <location>
        <begin position="754"/>
        <end position="772"/>
    </location>
</feature>
<dbReference type="EMBL" id="JAVREP010000004">
    <property type="protein sequence ID" value="MDT0328536.1"/>
    <property type="molecule type" value="Genomic_DNA"/>
</dbReference>
<feature type="region of interest" description="Disordered" evidence="1">
    <location>
        <begin position="4470"/>
        <end position="4518"/>
    </location>
</feature>
<feature type="compositionally biased region" description="Low complexity" evidence="1">
    <location>
        <begin position="69"/>
        <end position="83"/>
    </location>
</feature>
<dbReference type="Gene3D" id="3.90.176.10">
    <property type="entry name" value="Toxin ADP-ribosyltransferase, Chain A, domain 1"/>
    <property type="match status" value="6"/>
</dbReference>
<feature type="compositionally biased region" description="Basic and acidic residues" evidence="1">
    <location>
        <begin position="1078"/>
        <end position="1103"/>
    </location>
</feature>
<comment type="caution">
    <text evidence="3">The sequence shown here is derived from an EMBL/GenBank/DDBJ whole genome shotgun (WGS) entry which is preliminary data.</text>
</comment>
<feature type="region of interest" description="Disordered" evidence="1">
    <location>
        <begin position="6069"/>
        <end position="6089"/>
    </location>
</feature>
<feature type="compositionally biased region" description="Polar residues" evidence="1">
    <location>
        <begin position="2424"/>
        <end position="2438"/>
    </location>
</feature>
<dbReference type="SUPFAM" id="SSF56399">
    <property type="entry name" value="ADP-ribosylation"/>
    <property type="match status" value="6"/>
</dbReference>
<reference evidence="4" key="1">
    <citation type="submission" date="2023-07" db="EMBL/GenBank/DDBJ databases">
        <title>30 novel species of actinomycetes from the DSMZ collection.</title>
        <authorList>
            <person name="Nouioui I."/>
        </authorList>
    </citation>
    <scope>NUCLEOTIDE SEQUENCE [LARGE SCALE GENOMIC DNA]</scope>
    <source>
        <strain evidence="4">DSM 44743</strain>
    </source>
</reference>
<feature type="region of interest" description="Disordered" evidence="1">
    <location>
        <begin position="4196"/>
        <end position="4217"/>
    </location>
</feature>
<feature type="compositionally biased region" description="Polar residues" evidence="1">
    <location>
        <begin position="5840"/>
        <end position="5855"/>
    </location>
</feature>
<dbReference type="Proteomes" id="UP001183390">
    <property type="component" value="Unassembled WGS sequence"/>
</dbReference>
<feature type="compositionally biased region" description="Polar residues" evidence="1">
    <location>
        <begin position="5536"/>
        <end position="5552"/>
    </location>
</feature>
<dbReference type="Pfam" id="PF03496">
    <property type="entry name" value="ADPrib_exo_Tox"/>
    <property type="match status" value="3"/>
</dbReference>
<feature type="compositionally biased region" description="Gly residues" evidence="1">
    <location>
        <begin position="444"/>
        <end position="456"/>
    </location>
</feature>
<feature type="region of interest" description="Disordered" evidence="1">
    <location>
        <begin position="6473"/>
        <end position="6526"/>
    </location>
</feature>
<accession>A0ABU2M995</accession>
<protein>
    <submittedName>
        <fullName evidence="3">ADP-ribosyltransferase</fullName>
    </submittedName>
</protein>
<feature type="compositionally biased region" description="Low complexity" evidence="1">
    <location>
        <begin position="7132"/>
        <end position="7149"/>
    </location>
</feature>
<feature type="region of interest" description="Disordered" evidence="1">
    <location>
        <begin position="4330"/>
        <end position="4360"/>
    </location>
</feature>
<feature type="compositionally biased region" description="Basic and acidic residues" evidence="1">
    <location>
        <begin position="1517"/>
        <end position="1527"/>
    </location>
</feature>
<gene>
    <name evidence="3" type="ORF">RM479_08930</name>
</gene>
<feature type="region of interest" description="Disordered" evidence="1">
    <location>
        <begin position="6111"/>
        <end position="6152"/>
    </location>
</feature>
<dbReference type="PROSITE" id="PS51996">
    <property type="entry name" value="TR_MART"/>
    <property type="match status" value="3"/>
</dbReference>
<feature type="region of interest" description="Disordered" evidence="1">
    <location>
        <begin position="5536"/>
        <end position="5606"/>
    </location>
</feature>
<feature type="region of interest" description="Disordered" evidence="1">
    <location>
        <begin position="2920"/>
        <end position="2994"/>
    </location>
</feature>
<feature type="compositionally biased region" description="Low complexity" evidence="1">
    <location>
        <begin position="3980"/>
        <end position="3994"/>
    </location>
</feature>
<proteinExistence type="predicted"/>
<feature type="region of interest" description="Disordered" evidence="1">
    <location>
        <begin position="5406"/>
        <end position="5444"/>
    </location>
</feature>
<feature type="domain" description="ADP ribosyltransferase" evidence="2">
    <location>
        <begin position="3237"/>
        <end position="3310"/>
    </location>
</feature>
<evidence type="ECO:0000259" key="2">
    <source>
        <dbReference type="Pfam" id="PF03496"/>
    </source>
</evidence>
<feature type="compositionally biased region" description="Gly residues" evidence="1">
    <location>
        <begin position="7166"/>
        <end position="7175"/>
    </location>
</feature>
<feature type="compositionally biased region" description="Low complexity" evidence="1">
    <location>
        <begin position="222"/>
        <end position="258"/>
    </location>
</feature>
<feature type="compositionally biased region" description="Low complexity" evidence="1">
    <location>
        <begin position="865"/>
        <end position="878"/>
    </location>
</feature>
<feature type="compositionally biased region" description="Low complexity" evidence="1">
    <location>
        <begin position="1192"/>
        <end position="1211"/>
    </location>
</feature>
<feature type="region of interest" description="Disordered" evidence="1">
    <location>
        <begin position="2693"/>
        <end position="2758"/>
    </location>
</feature>
<evidence type="ECO:0000256" key="1">
    <source>
        <dbReference type="SAM" id="MobiDB-lite"/>
    </source>
</evidence>
<feature type="region of interest" description="Disordered" evidence="1">
    <location>
        <begin position="1"/>
        <end position="136"/>
    </location>
</feature>
<feature type="compositionally biased region" description="Acidic residues" evidence="1">
    <location>
        <begin position="1580"/>
        <end position="1589"/>
    </location>
</feature>
<evidence type="ECO:0000313" key="4">
    <source>
        <dbReference type="Proteomes" id="UP001183390"/>
    </source>
</evidence>
<feature type="region of interest" description="Disordered" evidence="1">
    <location>
        <begin position="442"/>
        <end position="496"/>
    </location>
</feature>
<feature type="region of interest" description="Disordered" evidence="1">
    <location>
        <begin position="4741"/>
        <end position="4816"/>
    </location>
</feature>
<feature type="region of interest" description="Disordered" evidence="1">
    <location>
        <begin position="570"/>
        <end position="645"/>
    </location>
</feature>